<keyword evidence="3" id="KW-1185">Reference proteome</keyword>
<protein>
    <submittedName>
        <fullName evidence="2">Uncharacterized protein</fullName>
    </submittedName>
</protein>
<comment type="caution">
    <text evidence="2">The sequence shown here is derived from an EMBL/GenBank/DDBJ whole genome shotgun (WGS) entry which is preliminary data.</text>
</comment>
<feature type="compositionally biased region" description="Basic residues" evidence="1">
    <location>
        <begin position="192"/>
        <end position="205"/>
    </location>
</feature>
<feature type="region of interest" description="Disordered" evidence="1">
    <location>
        <begin position="176"/>
        <end position="205"/>
    </location>
</feature>
<proteinExistence type="predicted"/>
<dbReference type="GeneID" id="92049104"/>
<gene>
    <name evidence="2" type="ORF">PG997_011729</name>
</gene>
<dbReference type="RefSeq" id="XP_066661736.1">
    <property type="nucleotide sequence ID" value="XM_066816044.1"/>
</dbReference>
<name>A0ABR1V1B6_9PEZI</name>
<evidence type="ECO:0000313" key="3">
    <source>
        <dbReference type="Proteomes" id="UP001433268"/>
    </source>
</evidence>
<accession>A0ABR1V1B6</accession>
<feature type="compositionally biased region" description="Polar residues" evidence="1">
    <location>
        <begin position="176"/>
        <end position="190"/>
    </location>
</feature>
<dbReference type="EMBL" id="JAQQWN010000009">
    <property type="protein sequence ID" value="KAK8064982.1"/>
    <property type="molecule type" value="Genomic_DNA"/>
</dbReference>
<feature type="region of interest" description="Disordered" evidence="1">
    <location>
        <begin position="1"/>
        <end position="42"/>
    </location>
</feature>
<sequence>MDDSGEKSPGNVQASIKTFLHRDNAQKKPSSVPDPSTPIPTGMDLMRDGIVRIVETVESKQQDMAGLTKEFDDIQHSVQHGLRTLDVSLLFGKQRQIGQLVADILKQQVRLKVKLRELRNRVQSKKVPGVYIQYLWEEFGILDKYPDFAVADKYLEQGFNPHNSMNKKDLRKLNLINSSQTGVKRSSDQGNRPRKRNRNNRMPHV</sequence>
<dbReference type="Proteomes" id="UP001433268">
    <property type="component" value="Unassembled WGS sequence"/>
</dbReference>
<reference evidence="2 3" key="1">
    <citation type="submission" date="2023-01" db="EMBL/GenBank/DDBJ databases">
        <title>Analysis of 21 Apiospora genomes using comparative genomics revels a genus with tremendous synthesis potential of carbohydrate active enzymes and secondary metabolites.</title>
        <authorList>
            <person name="Sorensen T."/>
        </authorList>
    </citation>
    <scope>NUCLEOTIDE SEQUENCE [LARGE SCALE GENOMIC DNA]</scope>
    <source>
        <strain evidence="2 3">CBS 114990</strain>
    </source>
</reference>
<evidence type="ECO:0000256" key="1">
    <source>
        <dbReference type="SAM" id="MobiDB-lite"/>
    </source>
</evidence>
<evidence type="ECO:0000313" key="2">
    <source>
        <dbReference type="EMBL" id="KAK8064982.1"/>
    </source>
</evidence>
<organism evidence="2 3">
    <name type="scientific">Apiospora hydei</name>
    <dbReference type="NCBI Taxonomy" id="1337664"/>
    <lineage>
        <taxon>Eukaryota</taxon>
        <taxon>Fungi</taxon>
        <taxon>Dikarya</taxon>
        <taxon>Ascomycota</taxon>
        <taxon>Pezizomycotina</taxon>
        <taxon>Sordariomycetes</taxon>
        <taxon>Xylariomycetidae</taxon>
        <taxon>Amphisphaeriales</taxon>
        <taxon>Apiosporaceae</taxon>
        <taxon>Apiospora</taxon>
    </lineage>
</organism>